<proteinExistence type="predicted"/>
<evidence type="ECO:0000256" key="1">
    <source>
        <dbReference type="SAM" id="SignalP"/>
    </source>
</evidence>
<keyword evidence="3" id="KW-1185">Reference proteome</keyword>
<dbReference type="AlphaFoldDB" id="A0A7T2GHZ4"/>
<evidence type="ECO:0000313" key="2">
    <source>
        <dbReference type="EMBL" id="QPQ54199.1"/>
    </source>
</evidence>
<reference evidence="2 3" key="1">
    <citation type="submission" date="2020-11" db="EMBL/GenBank/DDBJ databases">
        <title>Genome seq and assembly of Sphingosinicella sp.</title>
        <authorList>
            <person name="Chhetri G."/>
        </authorList>
    </citation>
    <scope>NUCLEOTIDE SEQUENCE [LARGE SCALE GENOMIC DNA]</scope>
    <source>
        <strain evidence="2 3">UDD2</strain>
    </source>
</reference>
<dbReference type="KEGG" id="sflv:IC614_07440"/>
<keyword evidence="1" id="KW-0732">Signal</keyword>
<feature type="signal peptide" evidence="1">
    <location>
        <begin position="1"/>
        <end position="24"/>
    </location>
</feature>
<dbReference type="RefSeq" id="WP_200970726.1">
    <property type="nucleotide sequence ID" value="NZ_CP065592.1"/>
</dbReference>
<dbReference type="Proteomes" id="UP000594873">
    <property type="component" value="Chromosome"/>
</dbReference>
<name>A0A7T2GHZ4_9SPHN</name>
<feature type="chain" id="PRO_5032425959" evidence="1">
    <location>
        <begin position="25"/>
        <end position="296"/>
    </location>
</feature>
<protein>
    <submittedName>
        <fullName evidence="2">Uncharacterized protein</fullName>
    </submittedName>
</protein>
<accession>A0A7T2GHZ4</accession>
<gene>
    <name evidence="2" type="ORF">IC614_07440</name>
</gene>
<evidence type="ECO:0000313" key="3">
    <source>
        <dbReference type="Proteomes" id="UP000594873"/>
    </source>
</evidence>
<dbReference type="EMBL" id="CP065592">
    <property type="protein sequence ID" value="QPQ54199.1"/>
    <property type="molecule type" value="Genomic_DNA"/>
</dbReference>
<sequence length="296" mass="33527">MRFRQSPFMVGALAASIFAQPVIARETEDVPAQDALQTGRFADGSKFLFDHMVSYWNDGVEESAPTELTDDTALGFIDEMKVVLQKKTIPKKEAALFERKLRLIAQEVLSQPSLRNIRGASLHPSIWIDQNRHGIMQGTFSVYAVPIRLNLSQTKNVNGRYWTPGTEGPMLEISLNSNLVYMTQSVREKGIYNNNPIAEIHETPFPYVANSDRRPIATLCCDHSGESYQEWDNDGFYNWTLPATKVQFLFGKVAHAAYHQGLRDGTHPPTSHLGRLFAALYMVNWPDVVRRIEEVR</sequence>
<organism evidence="2 3">
    <name type="scientific">Allosphingosinicella flava</name>
    <dbReference type="NCBI Taxonomy" id="2771430"/>
    <lineage>
        <taxon>Bacteria</taxon>
        <taxon>Pseudomonadati</taxon>
        <taxon>Pseudomonadota</taxon>
        <taxon>Alphaproteobacteria</taxon>
        <taxon>Sphingomonadales</taxon>
        <taxon>Sphingomonadaceae</taxon>
        <taxon>Allosphingosinicella</taxon>
    </lineage>
</organism>